<evidence type="ECO:0000313" key="2">
    <source>
        <dbReference type="Proteomes" id="UP000027222"/>
    </source>
</evidence>
<keyword evidence="2" id="KW-1185">Reference proteome</keyword>
<reference evidence="2" key="1">
    <citation type="journal article" date="2014" name="Proc. Natl. Acad. Sci. U.S.A.">
        <title>Extensive sampling of basidiomycete genomes demonstrates inadequacy of the white-rot/brown-rot paradigm for wood decay fungi.</title>
        <authorList>
            <person name="Riley R."/>
            <person name="Salamov A.A."/>
            <person name="Brown D.W."/>
            <person name="Nagy L.G."/>
            <person name="Floudas D."/>
            <person name="Held B.W."/>
            <person name="Levasseur A."/>
            <person name="Lombard V."/>
            <person name="Morin E."/>
            <person name="Otillar R."/>
            <person name="Lindquist E.A."/>
            <person name="Sun H."/>
            <person name="LaButti K.M."/>
            <person name="Schmutz J."/>
            <person name="Jabbour D."/>
            <person name="Luo H."/>
            <person name="Baker S.E."/>
            <person name="Pisabarro A.G."/>
            <person name="Walton J.D."/>
            <person name="Blanchette R.A."/>
            <person name="Henrissat B."/>
            <person name="Martin F."/>
            <person name="Cullen D."/>
            <person name="Hibbett D.S."/>
            <person name="Grigoriev I.V."/>
        </authorList>
    </citation>
    <scope>NUCLEOTIDE SEQUENCE [LARGE SCALE GENOMIC DNA]</scope>
    <source>
        <strain evidence="2">CBS 339.88</strain>
    </source>
</reference>
<accession>A0A067SPY1</accession>
<name>A0A067SPY1_GALM3</name>
<evidence type="ECO:0000313" key="1">
    <source>
        <dbReference type="EMBL" id="KDR72102.1"/>
    </source>
</evidence>
<dbReference type="Proteomes" id="UP000027222">
    <property type="component" value="Unassembled WGS sequence"/>
</dbReference>
<organism evidence="1 2">
    <name type="scientific">Galerina marginata (strain CBS 339.88)</name>
    <dbReference type="NCBI Taxonomy" id="685588"/>
    <lineage>
        <taxon>Eukaryota</taxon>
        <taxon>Fungi</taxon>
        <taxon>Dikarya</taxon>
        <taxon>Basidiomycota</taxon>
        <taxon>Agaricomycotina</taxon>
        <taxon>Agaricomycetes</taxon>
        <taxon>Agaricomycetidae</taxon>
        <taxon>Agaricales</taxon>
        <taxon>Agaricineae</taxon>
        <taxon>Strophariaceae</taxon>
        <taxon>Galerina</taxon>
    </lineage>
</organism>
<sequence length="101" mass="11715">MEIKFIFIPWIVHGMSVESFEKVHGNHKIQQFHGFMHGKSMEKSCNLAVFSAKIKRSWTSVDSMDSMWICVDTWNPYGKGGGVISPQCIKDHSMHRIKYHM</sequence>
<gene>
    <name evidence="1" type="ORF">GALMADRAFT_774779</name>
</gene>
<proteinExistence type="predicted"/>
<dbReference type="HOGENOM" id="CLU_2291902_0_0_1"/>
<dbReference type="EMBL" id="KL142390">
    <property type="protein sequence ID" value="KDR72102.1"/>
    <property type="molecule type" value="Genomic_DNA"/>
</dbReference>
<protein>
    <submittedName>
        <fullName evidence="1">Uncharacterized protein</fullName>
    </submittedName>
</protein>
<dbReference type="AlphaFoldDB" id="A0A067SPY1"/>